<keyword evidence="3" id="KW-0134">Cell wall</keyword>
<evidence type="ECO:0000256" key="9">
    <source>
        <dbReference type="ARBA" id="ARBA00023136"/>
    </source>
</evidence>
<dbReference type="InterPro" id="IPR053211">
    <property type="entry name" value="DNA_repair-toleration"/>
</dbReference>
<evidence type="ECO:0000256" key="2">
    <source>
        <dbReference type="ARBA" id="ARBA00004191"/>
    </source>
</evidence>
<evidence type="ECO:0000256" key="3">
    <source>
        <dbReference type="ARBA" id="ARBA00022512"/>
    </source>
</evidence>
<evidence type="ECO:0000256" key="5">
    <source>
        <dbReference type="ARBA" id="ARBA00022614"/>
    </source>
</evidence>
<organism evidence="13 14">
    <name type="scientific">Phaseolus angularis</name>
    <name type="common">Azuki bean</name>
    <name type="synonym">Vigna angularis</name>
    <dbReference type="NCBI Taxonomy" id="3914"/>
    <lineage>
        <taxon>Eukaryota</taxon>
        <taxon>Viridiplantae</taxon>
        <taxon>Streptophyta</taxon>
        <taxon>Embryophyta</taxon>
        <taxon>Tracheophyta</taxon>
        <taxon>Spermatophyta</taxon>
        <taxon>Magnoliopsida</taxon>
        <taxon>eudicotyledons</taxon>
        <taxon>Gunneridae</taxon>
        <taxon>Pentapetalae</taxon>
        <taxon>rosids</taxon>
        <taxon>fabids</taxon>
        <taxon>Fabales</taxon>
        <taxon>Fabaceae</taxon>
        <taxon>Papilionoideae</taxon>
        <taxon>50 kb inversion clade</taxon>
        <taxon>NPAAA clade</taxon>
        <taxon>indigoferoid/millettioid clade</taxon>
        <taxon>Phaseoleae</taxon>
        <taxon>Vigna</taxon>
    </lineage>
</organism>
<name>A0A0L9UCM8_PHAAN</name>
<dbReference type="GO" id="GO:0016020">
    <property type="term" value="C:membrane"/>
    <property type="evidence" value="ECO:0007669"/>
    <property type="project" value="UniProtKB-SubCell"/>
</dbReference>
<evidence type="ECO:0000256" key="10">
    <source>
        <dbReference type="ARBA" id="ARBA00023157"/>
    </source>
</evidence>
<comment type="similarity">
    <text evidence="11">Belongs to the polygalacturonase-inhibiting protein family.</text>
</comment>
<evidence type="ECO:0000256" key="1">
    <source>
        <dbReference type="ARBA" id="ARBA00004170"/>
    </source>
</evidence>
<proteinExistence type="inferred from homology"/>
<evidence type="ECO:0000259" key="12">
    <source>
        <dbReference type="Pfam" id="PF08263"/>
    </source>
</evidence>
<dbReference type="PANTHER" id="PTHR48060">
    <property type="entry name" value="DNA DAMAGE-REPAIR/TOLERATION PROTEIN DRT100"/>
    <property type="match status" value="1"/>
</dbReference>
<evidence type="ECO:0000256" key="7">
    <source>
        <dbReference type="ARBA" id="ARBA00022737"/>
    </source>
</evidence>
<feature type="domain" description="Leucine-rich repeat-containing N-terminal plant-type" evidence="12">
    <location>
        <begin position="64"/>
        <end position="102"/>
    </location>
</feature>
<evidence type="ECO:0000256" key="4">
    <source>
        <dbReference type="ARBA" id="ARBA00022525"/>
    </source>
</evidence>
<dbReference type="Pfam" id="PF00560">
    <property type="entry name" value="LRR_1"/>
    <property type="match status" value="3"/>
</dbReference>
<protein>
    <recommendedName>
        <fullName evidence="12">Leucine-rich repeat-containing N-terminal plant-type domain-containing protein</fullName>
    </recommendedName>
</protein>
<dbReference type="InterPro" id="IPR013210">
    <property type="entry name" value="LRR_N_plant-typ"/>
</dbReference>
<evidence type="ECO:0000256" key="11">
    <source>
        <dbReference type="ARBA" id="ARBA00038043"/>
    </source>
</evidence>
<dbReference type="Gene3D" id="3.80.10.10">
    <property type="entry name" value="Ribonuclease Inhibitor"/>
    <property type="match status" value="1"/>
</dbReference>
<dbReference type="GO" id="GO:0006952">
    <property type="term" value="P:defense response"/>
    <property type="evidence" value="ECO:0007669"/>
    <property type="project" value="UniProtKB-KW"/>
</dbReference>
<dbReference type="Gramene" id="KOM40317">
    <property type="protein sequence ID" value="KOM40317"/>
    <property type="gene ID" value="LR48_Vigan04g051500"/>
</dbReference>
<keyword evidence="8" id="KW-0611">Plant defense</keyword>
<evidence type="ECO:0000313" key="13">
    <source>
        <dbReference type="EMBL" id="KOM40317.1"/>
    </source>
</evidence>
<keyword evidence="10" id="KW-1015">Disulfide bond</keyword>
<dbReference type="OMA" id="VRCNPND"/>
<dbReference type="InterPro" id="IPR032675">
    <property type="entry name" value="LRR_dom_sf"/>
</dbReference>
<keyword evidence="7" id="KW-0677">Repeat</keyword>
<dbReference type="AlphaFoldDB" id="A0A0L9UCM8"/>
<dbReference type="Proteomes" id="UP000053144">
    <property type="component" value="Chromosome 4"/>
</dbReference>
<keyword evidence="9" id="KW-0472">Membrane</keyword>
<dbReference type="SUPFAM" id="SSF52058">
    <property type="entry name" value="L domain-like"/>
    <property type="match status" value="1"/>
</dbReference>
<accession>A0A0L9UCM8</accession>
<gene>
    <name evidence="13" type="ORF">LR48_Vigan04g051500</name>
</gene>
<evidence type="ECO:0000256" key="8">
    <source>
        <dbReference type="ARBA" id="ARBA00022821"/>
    </source>
</evidence>
<evidence type="ECO:0000256" key="6">
    <source>
        <dbReference type="ARBA" id="ARBA00022729"/>
    </source>
</evidence>
<keyword evidence="4" id="KW-0964">Secreted</keyword>
<keyword evidence="5" id="KW-0433">Leucine-rich repeat</keyword>
<sequence length="373" mass="41622">MKCHLPCTVASLFKMRGTRSVSMYFRNTTCDFTFTSKMRSLLMLLGLCVLVLSLFPVALSERCHPQDKKVLLRFKKELNNPYFLASWNPKEDCCDWYCVKCDDSNNRIYDVFLVSSFPDPNVTGQIPPSVGDLPYLESLDFHKLPNLVGPIPTTITKLTKLKFLSITNTGLSGPIPEFLGQIKTLEYIALSFNNLSGSIPSSLSQLPNLGSLQLDRNKLTGPIPASFGSFKKPGPDLKLSHNQLSGALPRSLGNLDPDRIDLSRNNFVGDASFLFGSKKKIQVLDLSRNAFSFDLSPVTFPKKTLIWLDINHNKIYGSLPVALTKVQNLQQLNVSYNPQLKGQIPQGGELHRFDKYAFFHTKLCGSPLPPCTN</sequence>
<dbReference type="OrthoDB" id="676979at2759"/>
<dbReference type="STRING" id="3914.A0A0L9UCM8"/>
<dbReference type="EMBL" id="CM003374">
    <property type="protein sequence ID" value="KOM40317.1"/>
    <property type="molecule type" value="Genomic_DNA"/>
</dbReference>
<dbReference type="KEGG" id="var:108330570"/>
<dbReference type="PANTHER" id="PTHR48060:SF9">
    <property type="entry name" value="LRR RECEPTOR-LIKE SERINE_THREONINE-PROTEIN KINASE GSO1"/>
    <property type="match status" value="1"/>
</dbReference>
<evidence type="ECO:0000313" key="14">
    <source>
        <dbReference type="Proteomes" id="UP000053144"/>
    </source>
</evidence>
<dbReference type="FunFam" id="3.80.10.10:FF:000400">
    <property type="entry name" value="Nuclear pore complex protein NUP107"/>
    <property type="match status" value="1"/>
</dbReference>
<keyword evidence="6" id="KW-0732">Signal</keyword>
<dbReference type="InterPro" id="IPR001611">
    <property type="entry name" value="Leu-rich_rpt"/>
</dbReference>
<dbReference type="Pfam" id="PF08263">
    <property type="entry name" value="LRRNT_2"/>
    <property type="match status" value="1"/>
</dbReference>
<comment type="subcellular location">
    <subcellularLocation>
        <location evidence="1">Membrane</location>
        <topology evidence="1">Peripheral membrane protein</topology>
    </subcellularLocation>
    <subcellularLocation>
        <location evidence="2">Secreted</location>
        <location evidence="2">Cell wall</location>
    </subcellularLocation>
</comment>
<reference evidence="14" key="1">
    <citation type="journal article" date="2015" name="Proc. Natl. Acad. Sci. U.S.A.">
        <title>Genome sequencing of adzuki bean (Vigna angularis) provides insight into high starch and low fat accumulation and domestication.</title>
        <authorList>
            <person name="Yang K."/>
            <person name="Tian Z."/>
            <person name="Chen C."/>
            <person name="Luo L."/>
            <person name="Zhao B."/>
            <person name="Wang Z."/>
            <person name="Yu L."/>
            <person name="Li Y."/>
            <person name="Sun Y."/>
            <person name="Li W."/>
            <person name="Chen Y."/>
            <person name="Li Y."/>
            <person name="Zhang Y."/>
            <person name="Ai D."/>
            <person name="Zhao J."/>
            <person name="Shang C."/>
            <person name="Ma Y."/>
            <person name="Wu B."/>
            <person name="Wang M."/>
            <person name="Gao L."/>
            <person name="Sun D."/>
            <person name="Zhang P."/>
            <person name="Guo F."/>
            <person name="Wang W."/>
            <person name="Li Y."/>
            <person name="Wang J."/>
            <person name="Varshney R.K."/>
            <person name="Wang J."/>
            <person name="Ling H.Q."/>
            <person name="Wan P."/>
        </authorList>
    </citation>
    <scope>NUCLEOTIDE SEQUENCE</scope>
    <source>
        <strain evidence="14">cv. Jingnong 6</strain>
    </source>
</reference>